<dbReference type="Proteomes" id="UP000003254">
    <property type="component" value="Unassembled WGS sequence"/>
</dbReference>
<reference evidence="2 3" key="1">
    <citation type="submission" date="2008-08" db="EMBL/GenBank/DDBJ databases">
        <title>Draft genome sequence of Ruminococcus lactaris ATCC 29176.</title>
        <authorList>
            <person name="Sudarsanam P."/>
            <person name="Ley R."/>
            <person name="Guruge J."/>
            <person name="Turnbaugh P.J."/>
            <person name="Mahowald M."/>
            <person name="Liep D."/>
            <person name="Gordon J."/>
        </authorList>
    </citation>
    <scope>NUCLEOTIDE SEQUENCE [LARGE SCALE GENOMIC DNA]</scope>
    <source>
        <strain evidence="2 3">ATCC 29176</strain>
    </source>
</reference>
<evidence type="ECO:0000256" key="1">
    <source>
        <dbReference type="SAM" id="MobiDB-lite"/>
    </source>
</evidence>
<dbReference type="EMBL" id="ABOU02000028">
    <property type="protein sequence ID" value="EDY33270.1"/>
    <property type="molecule type" value="Genomic_DNA"/>
</dbReference>
<feature type="compositionally biased region" description="Low complexity" evidence="1">
    <location>
        <begin position="285"/>
        <end position="294"/>
    </location>
</feature>
<feature type="region of interest" description="Disordered" evidence="1">
    <location>
        <begin position="253"/>
        <end position="299"/>
    </location>
</feature>
<dbReference type="AlphaFoldDB" id="B5CNI9"/>
<reference evidence="2 3" key="2">
    <citation type="submission" date="2008-08" db="EMBL/GenBank/DDBJ databases">
        <authorList>
            <person name="Fulton L."/>
            <person name="Clifton S."/>
            <person name="Fulton B."/>
            <person name="Xu J."/>
            <person name="Minx P."/>
            <person name="Pepin K.H."/>
            <person name="Johnson M."/>
            <person name="Bhonagiri V."/>
            <person name="Nash W.E."/>
            <person name="Mardis E.R."/>
            <person name="Wilson R.K."/>
        </authorList>
    </citation>
    <scope>NUCLEOTIDE SEQUENCE [LARGE SCALE GENOMIC DNA]</scope>
    <source>
        <strain evidence="2 3">ATCC 29176</strain>
    </source>
</reference>
<evidence type="ECO:0000313" key="3">
    <source>
        <dbReference type="Proteomes" id="UP000003254"/>
    </source>
</evidence>
<dbReference type="eggNOG" id="ENOG5031CFD">
    <property type="taxonomic scope" value="Bacteria"/>
</dbReference>
<keyword evidence="3" id="KW-1185">Reference proteome</keyword>
<proteinExistence type="predicted"/>
<protein>
    <submittedName>
        <fullName evidence="2">Uncharacterized protein</fullName>
    </submittedName>
</protein>
<evidence type="ECO:0000313" key="2">
    <source>
        <dbReference type="EMBL" id="EDY33270.1"/>
    </source>
</evidence>
<gene>
    <name evidence="2" type="ORF">RUMLAC_01025</name>
</gene>
<dbReference type="HOGENOM" id="CLU_067053_0_0_9"/>
<accession>B5CNI9</accession>
<comment type="caution">
    <text evidence="2">The sequence shown here is derived from an EMBL/GenBank/DDBJ whole genome shotgun (WGS) entry which is preliminary data.</text>
</comment>
<name>B5CNI9_9FIRM</name>
<sequence>MGYGKWEKLGGLAMIGEVIANTNVIRYLMAAMGILGVIAKLVNQVTLNRLIRAAGTMSKSTHRLIKLVKAKYEHACMVHDTVENTDAFVEKYIYEYRGFLFKIHTWRQIEILTVWFSGILALSGASADYLYYGAVESVYQYIAVGAAEMILLEVIRRMSDEPYKIQGVKMYMIDYLDNTCAVRQRRQRVTEKEELNVIASANYGAAEQPVKKEETVAAKPDVKEREKKVQNRKLFRKQREEPVELPINIEGEPRRVEPQMESGTGYGRESGETGSESVKKTDSIAGTGANAAAKAEARQAVREVLKERLNEEDKPALREEAIRQILEEFLA</sequence>
<organism evidence="2 3">
    <name type="scientific">[Ruminococcus] lactaris ATCC 29176</name>
    <dbReference type="NCBI Taxonomy" id="471875"/>
    <lineage>
        <taxon>Bacteria</taxon>
        <taxon>Bacillati</taxon>
        <taxon>Bacillota</taxon>
        <taxon>Clostridia</taxon>
        <taxon>Lachnospirales</taxon>
        <taxon>Lachnospiraceae</taxon>
        <taxon>Mediterraneibacter</taxon>
    </lineage>
</organism>